<dbReference type="Gene3D" id="1.10.3020.10">
    <property type="entry name" value="alpha-amino acid ester hydrolase ( Helical cap domain)"/>
    <property type="match status" value="1"/>
</dbReference>
<protein>
    <recommendedName>
        <fullName evidence="2">Xaa-Pro dipeptidyl-peptidase C-terminal domain-containing protein</fullName>
    </recommendedName>
</protein>
<dbReference type="Pfam" id="PF08530">
    <property type="entry name" value="PepX_C"/>
    <property type="match status" value="1"/>
</dbReference>
<evidence type="ECO:0000313" key="3">
    <source>
        <dbReference type="EMBL" id="SVA10016.1"/>
    </source>
</evidence>
<dbReference type="SUPFAM" id="SSF49785">
    <property type="entry name" value="Galactose-binding domain-like"/>
    <property type="match status" value="1"/>
</dbReference>
<dbReference type="InterPro" id="IPR050585">
    <property type="entry name" value="Xaa-Pro_dipeptidyl-ppase/CocE"/>
</dbReference>
<proteinExistence type="predicted"/>
<dbReference type="PANTHER" id="PTHR43056">
    <property type="entry name" value="PEPTIDASE S9 PROLYL OLIGOPEPTIDASE"/>
    <property type="match status" value="1"/>
</dbReference>
<reference evidence="3" key="1">
    <citation type="submission" date="2018-05" db="EMBL/GenBank/DDBJ databases">
        <authorList>
            <person name="Lanie J.A."/>
            <person name="Ng W.-L."/>
            <person name="Kazmierczak K.M."/>
            <person name="Andrzejewski T.M."/>
            <person name="Davidsen T.M."/>
            <person name="Wayne K.J."/>
            <person name="Tettelin H."/>
            <person name="Glass J.I."/>
            <person name="Rusch D."/>
            <person name="Podicherti R."/>
            <person name="Tsui H.-C.T."/>
            <person name="Winkler M.E."/>
        </authorList>
    </citation>
    <scope>NUCLEOTIDE SEQUENCE</scope>
</reference>
<dbReference type="InterPro" id="IPR000383">
    <property type="entry name" value="Xaa-Pro-like_dom"/>
</dbReference>
<dbReference type="SMART" id="SM00939">
    <property type="entry name" value="PepX_C"/>
    <property type="match status" value="1"/>
</dbReference>
<dbReference type="AlphaFoldDB" id="A0A381T1D5"/>
<dbReference type="Gene3D" id="3.40.50.1820">
    <property type="entry name" value="alpha/beta hydrolase"/>
    <property type="match status" value="1"/>
</dbReference>
<keyword evidence="1" id="KW-0378">Hydrolase</keyword>
<dbReference type="NCBIfam" id="TIGR00976">
    <property type="entry name" value="CocE_NonD"/>
    <property type="match status" value="1"/>
</dbReference>
<dbReference type="PANTHER" id="PTHR43056:SF10">
    <property type="entry name" value="COCE_NOND FAMILY, PUTATIVE (AFU_ORTHOLOGUE AFUA_7G00600)-RELATED"/>
    <property type="match status" value="1"/>
</dbReference>
<gene>
    <name evidence="3" type="ORF">METZ01_LOCUS62870</name>
</gene>
<feature type="domain" description="Xaa-Pro dipeptidyl-peptidase C-terminal" evidence="2">
    <location>
        <begin position="299"/>
        <end position="534"/>
    </location>
</feature>
<evidence type="ECO:0000256" key="1">
    <source>
        <dbReference type="ARBA" id="ARBA00022801"/>
    </source>
</evidence>
<dbReference type="Gene3D" id="2.60.120.260">
    <property type="entry name" value="Galactose-binding domain-like"/>
    <property type="match status" value="1"/>
</dbReference>
<accession>A0A381T1D5</accession>
<name>A0A381T1D5_9ZZZZ</name>
<dbReference type="InterPro" id="IPR005674">
    <property type="entry name" value="CocE/Ser_esterase"/>
</dbReference>
<dbReference type="SUPFAM" id="SSF53474">
    <property type="entry name" value="alpha/beta-Hydrolases"/>
    <property type="match status" value="1"/>
</dbReference>
<dbReference type="GO" id="GO:0008239">
    <property type="term" value="F:dipeptidyl-peptidase activity"/>
    <property type="evidence" value="ECO:0007669"/>
    <property type="project" value="InterPro"/>
</dbReference>
<dbReference type="EMBL" id="UINC01003880">
    <property type="protein sequence ID" value="SVA10016.1"/>
    <property type="molecule type" value="Genomic_DNA"/>
</dbReference>
<evidence type="ECO:0000259" key="2">
    <source>
        <dbReference type="SMART" id="SM00939"/>
    </source>
</evidence>
<dbReference type="InterPro" id="IPR008979">
    <property type="entry name" value="Galactose-bd-like_sf"/>
</dbReference>
<sequence>MFRDSYSPIDVSVSDLPYQVIDEEIYIPISDGTRLAARIWKPVASRTEIFPSILEYIPYRKRDDTRVRDEERHAYLAGHGYVCVRVDMRGSGDSEGIQLDEYLPIEQQDGLEIIDWLSKQSWSNGNVGMFGLSWGGITSLQLATHRPPALKAIVPVGASDDRYYDDGCYFVGGLAGETVGWGGVMFALNGRPPDPVIYGDEWRDAWMKRLEEPPLFMKTWLEHQQRDDYWLQGSVCTDYSRIEIPVYAISGWTDCWPNTVMRLMKNLTSARKGLIGPWSHLYPDRALPGPGVNFLDEMLRWFDRWLKGIENGIEDEPMLTLFRQEDVPVDPRHNWRDGVWLDAQSWPDESLMHREIWLSPEGTSDSPAHGQMSINSPQSTGMMSGDYMPGFGDIRKAQMPGDQRNEDAGSLCFDMPIQSAPLDIIGTTTAEFEVSSDAGNGLLAVRLCDVARDGSSTLITYGVMNLAQRDGREVQAPVVPDERYSVSLTLNDTAYRILKGHKLRIAVSNAMWPMAWPVADNHNLTVHLAGSRIILPNADLQQSDGERVIFEPSRVAETSKVLVLEPGLPSRTILDDLSTGKRTLTIRNDFGKTHLSGSDLVVSGFTQDQFEISDTDVHSATADYQFSMGYTRDGWDVETFGQMTMTCDQDAFFLRGEVRALENGQEICCRRWDERIPRKGF</sequence>
<organism evidence="3">
    <name type="scientific">marine metagenome</name>
    <dbReference type="NCBI Taxonomy" id="408172"/>
    <lineage>
        <taxon>unclassified sequences</taxon>
        <taxon>metagenomes</taxon>
        <taxon>ecological metagenomes</taxon>
    </lineage>
</organism>
<dbReference type="InterPro" id="IPR029058">
    <property type="entry name" value="AB_hydrolase_fold"/>
</dbReference>
<dbReference type="InterPro" id="IPR013736">
    <property type="entry name" value="Xaa-Pro_dipept_C"/>
</dbReference>
<dbReference type="Pfam" id="PF02129">
    <property type="entry name" value="Peptidase_S15"/>
    <property type="match status" value="1"/>
</dbReference>